<dbReference type="Proteomes" id="UP000077202">
    <property type="component" value="Unassembled WGS sequence"/>
</dbReference>
<keyword evidence="3" id="KW-1185">Reference proteome</keyword>
<comment type="caution">
    <text evidence="2">The sequence shown here is derived from an EMBL/GenBank/DDBJ whole genome shotgun (WGS) entry which is preliminary data.</text>
</comment>
<dbReference type="EMBL" id="LVLJ01003652">
    <property type="protein sequence ID" value="OAE20264.1"/>
    <property type="molecule type" value="Genomic_DNA"/>
</dbReference>
<organism evidence="2 3">
    <name type="scientific">Marchantia polymorpha subsp. ruderalis</name>
    <dbReference type="NCBI Taxonomy" id="1480154"/>
    <lineage>
        <taxon>Eukaryota</taxon>
        <taxon>Viridiplantae</taxon>
        <taxon>Streptophyta</taxon>
        <taxon>Embryophyta</taxon>
        <taxon>Marchantiophyta</taxon>
        <taxon>Marchantiopsida</taxon>
        <taxon>Marchantiidae</taxon>
        <taxon>Marchantiales</taxon>
        <taxon>Marchantiaceae</taxon>
        <taxon>Marchantia</taxon>
    </lineage>
</organism>
<sequence length="229" mass="25638">MYVSEEEEDDGRRVLVVFCWCSAWHGLGWPTCHAADESIALALSDRSTTESSSGSRGEDKYWRENACCSPPWEGEGRERRRRRRKRRKGFHASAGAEIPIIWKGKPRTGDAEGIVCCGRLVICTIAGERERERERESSFEAGRAGGRPGQLAPERSRSSAAVVRLGENCGEFRGLCWSAEGRRVGAGKIQVKWDAGRCRVLELEVEDVIEAAYHYLGCRKSKGELLFDE</sequence>
<name>A0A176VH82_MARPO</name>
<dbReference type="AlphaFoldDB" id="A0A176VH82"/>
<accession>A0A176VH82</accession>
<evidence type="ECO:0000313" key="3">
    <source>
        <dbReference type="Proteomes" id="UP000077202"/>
    </source>
</evidence>
<evidence type="ECO:0000256" key="1">
    <source>
        <dbReference type="SAM" id="MobiDB-lite"/>
    </source>
</evidence>
<evidence type="ECO:0000313" key="2">
    <source>
        <dbReference type="EMBL" id="OAE20264.1"/>
    </source>
</evidence>
<proteinExistence type="predicted"/>
<feature type="region of interest" description="Disordered" evidence="1">
    <location>
        <begin position="134"/>
        <end position="156"/>
    </location>
</feature>
<reference evidence="2" key="1">
    <citation type="submission" date="2016-03" db="EMBL/GenBank/DDBJ databases">
        <title>Mechanisms controlling the formation of the plant cell surface in tip-growing cells are functionally conserved among land plants.</title>
        <authorList>
            <person name="Honkanen S."/>
            <person name="Jones V.A."/>
            <person name="Morieri G."/>
            <person name="Champion C."/>
            <person name="Hetherington A.J."/>
            <person name="Kelly S."/>
            <person name="Saint-Marcoux D."/>
            <person name="Proust H."/>
            <person name="Prescott H."/>
            <person name="Dolan L."/>
        </authorList>
    </citation>
    <scope>NUCLEOTIDE SEQUENCE [LARGE SCALE GENOMIC DNA]</scope>
    <source>
        <tissue evidence="2">Whole gametophyte</tissue>
    </source>
</reference>
<protein>
    <submittedName>
        <fullName evidence="2">Uncharacterized protein</fullName>
    </submittedName>
</protein>
<gene>
    <name evidence="2" type="ORF">AXG93_4010s1010</name>
</gene>